<reference evidence="1 2" key="1">
    <citation type="submission" date="2019-07" db="EMBL/GenBank/DDBJ databases">
        <title>complete genome sequencing of Ornithinimicrobium sp. H23M54.</title>
        <authorList>
            <person name="Bae J.-W."/>
            <person name="Lee S.-Y."/>
        </authorList>
    </citation>
    <scope>NUCLEOTIDE SEQUENCE [LARGE SCALE GENOMIC DNA]</scope>
    <source>
        <strain evidence="1 2">H23M54</strain>
    </source>
</reference>
<dbReference type="OrthoDB" id="9787111at2"/>
<dbReference type="Gene3D" id="3.40.50.2000">
    <property type="entry name" value="Glycogen Phosphorylase B"/>
    <property type="match status" value="2"/>
</dbReference>
<proteinExistence type="predicted"/>
<dbReference type="KEGG" id="orz:FNH13_18695"/>
<sequence length="365" mass="39175">MTPAQSILSVSLEPARPGSAAQTHLLAIAQGLTSHGYRVSTVWRQEDAALAGVPGFALSLLRQVRHADLVYLRWHALDALTPTLSRLARRPLVTEVNGLPDDLLSNRPGLSRLGPLIRAVNRYALGQGTLLLCASAGVAARVREVTGADIPIVVVRSGAHPPSAGPEQAASSVPHRERPYVLYFGDLSTRQGLRHLLHARMSDDWPVGVDLVVAGDGPLRPLVQQHAVRGELDYLGRVAAAPLSGWIRGATATLSLQDPDLARNAVMGVPLKVVESLMLGTPVIASALSDVPDVVAGQPAGLLVDPRAEAEVCRAVRQSLLVTREVRTQIAERARHDLSWERAVEQTVAAIRSLPERQARSRTLR</sequence>
<organism evidence="1 2">
    <name type="scientific">Ornithinimicrobium ciconiae</name>
    <dbReference type="NCBI Taxonomy" id="2594265"/>
    <lineage>
        <taxon>Bacteria</taxon>
        <taxon>Bacillati</taxon>
        <taxon>Actinomycetota</taxon>
        <taxon>Actinomycetes</taxon>
        <taxon>Micrococcales</taxon>
        <taxon>Ornithinimicrobiaceae</taxon>
        <taxon>Ornithinimicrobium</taxon>
    </lineage>
</organism>
<dbReference type="Pfam" id="PF13692">
    <property type="entry name" value="Glyco_trans_1_4"/>
    <property type="match status" value="1"/>
</dbReference>
<protein>
    <submittedName>
        <fullName evidence="1">Glycosyltransferase family 4 protein</fullName>
    </submittedName>
</protein>
<name>A0A516GEZ8_9MICO</name>
<dbReference type="RefSeq" id="WP_143784829.1">
    <property type="nucleotide sequence ID" value="NZ_CP041616.1"/>
</dbReference>
<keyword evidence="1" id="KW-0808">Transferase</keyword>
<evidence type="ECO:0000313" key="2">
    <source>
        <dbReference type="Proteomes" id="UP000315395"/>
    </source>
</evidence>
<dbReference type="SUPFAM" id="SSF53756">
    <property type="entry name" value="UDP-Glycosyltransferase/glycogen phosphorylase"/>
    <property type="match status" value="1"/>
</dbReference>
<dbReference type="AlphaFoldDB" id="A0A516GEZ8"/>
<dbReference type="GO" id="GO:0016740">
    <property type="term" value="F:transferase activity"/>
    <property type="evidence" value="ECO:0007669"/>
    <property type="project" value="UniProtKB-KW"/>
</dbReference>
<gene>
    <name evidence="1" type="ORF">FNH13_18695</name>
</gene>
<dbReference type="CDD" id="cd03801">
    <property type="entry name" value="GT4_PimA-like"/>
    <property type="match status" value="1"/>
</dbReference>
<dbReference type="PANTHER" id="PTHR12526">
    <property type="entry name" value="GLYCOSYLTRANSFERASE"/>
    <property type="match status" value="1"/>
</dbReference>
<dbReference type="Proteomes" id="UP000315395">
    <property type="component" value="Chromosome"/>
</dbReference>
<evidence type="ECO:0000313" key="1">
    <source>
        <dbReference type="EMBL" id="QDO90103.1"/>
    </source>
</evidence>
<accession>A0A516GEZ8</accession>
<keyword evidence="2" id="KW-1185">Reference proteome</keyword>
<dbReference type="EMBL" id="CP041616">
    <property type="protein sequence ID" value="QDO90103.1"/>
    <property type="molecule type" value="Genomic_DNA"/>
</dbReference>